<evidence type="ECO:0000313" key="1">
    <source>
        <dbReference type="EMBL" id="AES62109.1"/>
    </source>
</evidence>
<reference evidence="1 3" key="1">
    <citation type="journal article" date="2011" name="Nature">
        <title>The Medicago genome provides insight into the evolution of rhizobial symbioses.</title>
        <authorList>
            <person name="Young N.D."/>
            <person name="Debelle F."/>
            <person name="Oldroyd G.E."/>
            <person name="Geurts R."/>
            <person name="Cannon S.B."/>
            <person name="Udvardi M.K."/>
            <person name="Benedito V.A."/>
            <person name="Mayer K.F."/>
            <person name="Gouzy J."/>
            <person name="Schoof H."/>
            <person name="Van de Peer Y."/>
            <person name="Proost S."/>
            <person name="Cook D.R."/>
            <person name="Meyers B.C."/>
            <person name="Spannagl M."/>
            <person name="Cheung F."/>
            <person name="De Mita S."/>
            <person name="Krishnakumar V."/>
            <person name="Gundlach H."/>
            <person name="Zhou S."/>
            <person name="Mudge J."/>
            <person name="Bharti A.K."/>
            <person name="Murray J.D."/>
            <person name="Naoumkina M.A."/>
            <person name="Rosen B."/>
            <person name="Silverstein K.A."/>
            <person name="Tang H."/>
            <person name="Rombauts S."/>
            <person name="Zhao P.X."/>
            <person name="Zhou P."/>
            <person name="Barbe V."/>
            <person name="Bardou P."/>
            <person name="Bechner M."/>
            <person name="Bellec A."/>
            <person name="Berger A."/>
            <person name="Berges H."/>
            <person name="Bidwell S."/>
            <person name="Bisseling T."/>
            <person name="Choisne N."/>
            <person name="Couloux A."/>
            <person name="Denny R."/>
            <person name="Deshpande S."/>
            <person name="Dai X."/>
            <person name="Doyle J.J."/>
            <person name="Dudez A.M."/>
            <person name="Farmer A.D."/>
            <person name="Fouteau S."/>
            <person name="Franken C."/>
            <person name="Gibelin C."/>
            <person name="Gish J."/>
            <person name="Goldstein S."/>
            <person name="Gonzalez A.J."/>
            <person name="Green P.J."/>
            <person name="Hallab A."/>
            <person name="Hartog M."/>
            <person name="Hua A."/>
            <person name="Humphray S.J."/>
            <person name="Jeong D.H."/>
            <person name="Jing Y."/>
            <person name="Jocker A."/>
            <person name="Kenton S.M."/>
            <person name="Kim D.J."/>
            <person name="Klee K."/>
            <person name="Lai H."/>
            <person name="Lang C."/>
            <person name="Lin S."/>
            <person name="Macmil S.L."/>
            <person name="Magdelenat G."/>
            <person name="Matthews L."/>
            <person name="McCorrison J."/>
            <person name="Monaghan E.L."/>
            <person name="Mun J.H."/>
            <person name="Najar F.Z."/>
            <person name="Nicholson C."/>
            <person name="Noirot C."/>
            <person name="O'Bleness M."/>
            <person name="Paule C.R."/>
            <person name="Poulain J."/>
            <person name="Prion F."/>
            <person name="Qin B."/>
            <person name="Qu C."/>
            <person name="Retzel E.F."/>
            <person name="Riddle C."/>
            <person name="Sallet E."/>
            <person name="Samain S."/>
            <person name="Samson N."/>
            <person name="Sanders I."/>
            <person name="Saurat O."/>
            <person name="Scarpelli C."/>
            <person name="Schiex T."/>
            <person name="Segurens B."/>
            <person name="Severin A.J."/>
            <person name="Sherrier D.J."/>
            <person name="Shi R."/>
            <person name="Sims S."/>
            <person name="Singer S.R."/>
            <person name="Sinharoy S."/>
            <person name="Sterck L."/>
            <person name="Viollet A."/>
            <person name="Wang B.B."/>
            <person name="Wang K."/>
            <person name="Wang M."/>
            <person name="Wang X."/>
            <person name="Warfsmann J."/>
            <person name="Weissenbach J."/>
            <person name="White D.D."/>
            <person name="White J.D."/>
            <person name="Wiley G.B."/>
            <person name="Wincker P."/>
            <person name="Xing Y."/>
            <person name="Yang L."/>
            <person name="Yao Z."/>
            <person name="Ying F."/>
            <person name="Zhai J."/>
            <person name="Zhou L."/>
            <person name="Zuber A."/>
            <person name="Denarie J."/>
            <person name="Dixon R.A."/>
            <person name="May G.D."/>
            <person name="Schwartz D.C."/>
            <person name="Rogers J."/>
            <person name="Quetier F."/>
            <person name="Town C.D."/>
            <person name="Roe B.A."/>
        </authorList>
    </citation>
    <scope>NUCLEOTIDE SEQUENCE [LARGE SCALE GENOMIC DNA]</scope>
    <source>
        <strain evidence="1">A17</strain>
        <strain evidence="2 3">cv. Jemalong A17</strain>
    </source>
</reference>
<accession>G7I4Z6</accession>
<dbReference type="HOGENOM" id="CLU_1848064_0_0_1"/>
<proteinExistence type="predicted"/>
<protein>
    <submittedName>
        <fullName evidence="1 2">Uncharacterized protein</fullName>
    </submittedName>
</protein>
<dbReference type="Proteomes" id="UP000002051">
    <property type="component" value="Unassembled WGS sequence"/>
</dbReference>
<keyword evidence="3" id="KW-1185">Reference proteome</keyword>
<dbReference type="EMBL" id="CM001217">
    <property type="protein sequence ID" value="AES62109.1"/>
    <property type="molecule type" value="Genomic_DNA"/>
</dbReference>
<evidence type="ECO:0000313" key="2">
    <source>
        <dbReference type="EnsemblPlants" id="AES62109"/>
    </source>
</evidence>
<gene>
    <name evidence="1" type="ordered locus">MTR_1g094040</name>
</gene>
<sequence length="139" mass="16079">MTNVEVHFQSHINQQQATENDEEVEVELNLRYISLRDADLVSNFIASHGSEITLPTFKSPEVKGLAYTTLAELLLLLKNHSILDLLDNQRFLLVKLLEDLHHTFRFRGPWLDSLKILMFENATNDSCTLKKLRGLEKKF</sequence>
<organism evidence="1 3">
    <name type="scientific">Medicago truncatula</name>
    <name type="common">Barrel medic</name>
    <name type="synonym">Medicago tribuloides</name>
    <dbReference type="NCBI Taxonomy" id="3880"/>
    <lineage>
        <taxon>Eukaryota</taxon>
        <taxon>Viridiplantae</taxon>
        <taxon>Streptophyta</taxon>
        <taxon>Embryophyta</taxon>
        <taxon>Tracheophyta</taxon>
        <taxon>Spermatophyta</taxon>
        <taxon>Magnoliopsida</taxon>
        <taxon>eudicotyledons</taxon>
        <taxon>Gunneridae</taxon>
        <taxon>Pentapetalae</taxon>
        <taxon>rosids</taxon>
        <taxon>fabids</taxon>
        <taxon>Fabales</taxon>
        <taxon>Fabaceae</taxon>
        <taxon>Papilionoideae</taxon>
        <taxon>50 kb inversion clade</taxon>
        <taxon>NPAAA clade</taxon>
        <taxon>Hologalegina</taxon>
        <taxon>IRL clade</taxon>
        <taxon>Trifolieae</taxon>
        <taxon>Medicago</taxon>
    </lineage>
</organism>
<dbReference type="PaxDb" id="3880-AES62109"/>
<evidence type="ECO:0000313" key="3">
    <source>
        <dbReference type="Proteomes" id="UP000002051"/>
    </source>
</evidence>
<reference evidence="2" key="3">
    <citation type="submission" date="2015-04" db="UniProtKB">
        <authorList>
            <consortium name="EnsemblPlants"/>
        </authorList>
    </citation>
    <scope>IDENTIFICATION</scope>
    <source>
        <strain evidence="2">cv. Jemalong A17</strain>
    </source>
</reference>
<dbReference type="EnsemblPlants" id="AES62109">
    <property type="protein sequence ID" value="AES62109"/>
    <property type="gene ID" value="MTR_1g094040"/>
</dbReference>
<reference evidence="1 3" key="2">
    <citation type="journal article" date="2014" name="BMC Genomics">
        <title>An improved genome release (version Mt4.0) for the model legume Medicago truncatula.</title>
        <authorList>
            <person name="Tang H."/>
            <person name="Krishnakumar V."/>
            <person name="Bidwell S."/>
            <person name="Rosen B."/>
            <person name="Chan A."/>
            <person name="Zhou S."/>
            <person name="Gentzbittel L."/>
            <person name="Childs K.L."/>
            <person name="Yandell M."/>
            <person name="Gundlach H."/>
            <person name="Mayer K.F."/>
            <person name="Schwartz D.C."/>
            <person name="Town C.D."/>
        </authorList>
    </citation>
    <scope>GENOME REANNOTATION</scope>
    <source>
        <strain evidence="2 3">cv. Jemalong A17</strain>
    </source>
</reference>
<name>G7I4Z6_MEDTR</name>
<dbReference type="AlphaFoldDB" id="G7I4Z6"/>